<dbReference type="AlphaFoldDB" id="A0A1R3X2G8"/>
<sequence>MILFNRIHNPAYLDTNLIESDLSESKTVVIQFSEKVYDDKILAELNALCARNSELLEIRFYGHYEDNRYFDSQILEKLPDVKSLFVDCLYHAKNLTFLTKLKHLHTLSLGFFELKETEILNSENLKSLQKLLLSDTRTKALNLEYLREYQNLKYLICCSHTKNIEAIGELKNLEYLSLNSISKAPIGFVNNLKKLKTLKLILGGRSDIYEIEDNDIEELEIIRVRGFNELKNITRFKKLKKLQIEDQIQLTELVFDKTLHHLEEVTILNCKSFSLLDGLENLERLSRLWIYKTGLDFDNLVEKRLPKSLKTFGFYTSKVKIDKEIQIKIKSLGYQNRLAEV</sequence>
<evidence type="ECO:0000313" key="1">
    <source>
        <dbReference type="EMBL" id="SIT84077.1"/>
    </source>
</evidence>
<accession>A0A1R3X2G8</accession>
<evidence type="ECO:0008006" key="3">
    <source>
        <dbReference type="Google" id="ProtNLM"/>
    </source>
</evidence>
<protein>
    <recommendedName>
        <fullName evidence="3">Leucine Rich repeat-containing protein</fullName>
    </recommendedName>
</protein>
<dbReference type="InterPro" id="IPR032675">
    <property type="entry name" value="LRR_dom_sf"/>
</dbReference>
<name>A0A1R3X2G8_9BACT</name>
<evidence type="ECO:0000313" key="2">
    <source>
        <dbReference type="Proteomes" id="UP000187181"/>
    </source>
</evidence>
<dbReference type="Proteomes" id="UP000187181">
    <property type="component" value="Unassembled WGS sequence"/>
</dbReference>
<dbReference type="EMBL" id="FTPP01000001">
    <property type="protein sequence ID" value="SIT84077.1"/>
    <property type="molecule type" value="Genomic_DNA"/>
</dbReference>
<keyword evidence="2" id="KW-1185">Reference proteome</keyword>
<dbReference type="Gene3D" id="3.80.10.10">
    <property type="entry name" value="Ribonuclease Inhibitor"/>
    <property type="match status" value="1"/>
</dbReference>
<gene>
    <name evidence="1" type="ORF">SAMN05444128_1353</name>
</gene>
<dbReference type="STRING" id="1317125.SAMN05444128_1353"/>
<organism evidence="1 2">
    <name type="scientific">Pontibacter indicus</name>
    <dbReference type="NCBI Taxonomy" id="1317125"/>
    <lineage>
        <taxon>Bacteria</taxon>
        <taxon>Pseudomonadati</taxon>
        <taxon>Bacteroidota</taxon>
        <taxon>Cytophagia</taxon>
        <taxon>Cytophagales</taxon>
        <taxon>Hymenobacteraceae</taxon>
        <taxon>Pontibacter</taxon>
    </lineage>
</organism>
<dbReference type="SUPFAM" id="SSF52058">
    <property type="entry name" value="L domain-like"/>
    <property type="match status" value="1"/>
</dbReference>
<reference evidence="2" key="1">
    <citation type="submission" date="2017-01" db="EMBL/GenBank/DDBJ databases">
        <authorList>
            <person name="Varghese N."/>
            <person name="Submissions S."/>
        </authorList>
    </citation>
    <scope>NUCLEOTIDE SEQUENCE [LARGE SCALE GENOMIC DNA]</scope>
    <source>
        <strain evidence="2">LP100</strain>
    </source>
</reference>
<proteinExistence type="predicted"/>